<gene>
    <name evidence="1" type="ORF">SINC0208_LOCUS7336</name>
</gene>
<dbReference type="EMBL" id="HBIH01018346">
    <property type="protein sequence ID" value="CAE0326709.1"/>
    <property type="molecule type" value="Transcribed_RNA"/>
</dbReference>
<proteinExistence type="predicted"/>
<name>A0A7S3ILC1_9SPIT</name>
<organism evidence="1">
    <name type="scientific">Strombidium inclinatum</name>
    <dbReference type="NCBI Taxonomy" id="197538"/>
    <lineage>
        <taxon>Eukaryota</taxon>
        <taxon>Sar</taxon>
        <taxon>Alveolata</taxon>
        <taxon>Ciliophora</taxon>
        <taxon>Intramacronucleata</taxon>
        <taxon>Spirotrichea</taxon>
        <taxon>Oligotrichia</taxon>
        <taxon>Strombidiidae</taxon>
        <taxon>Strombidium</taxon>
    </lineage>
</organism>
<dbReference type="AlphaFoldDB" id="A0A7S3ILC1"/>
<reference evidence="1" key="1">
    <citation type="submission" date="2021-01" db="EMBL/GenBank/DDBJ databases">
        <authorList>
            <person name="Corre E."/>
            <person name="Pelletier E."/>
            <person name="Niang G."/>
            <person name="Scheremetjew M."/>
            <person name="Finn R."/>
            <person name="Kale V."/>
            <person name="Holt S."/>
            <person name="Cochrane G."/>
            <person name="Meng A."/>
            <person name="Brown T."/>
            <person name="Cohen L."/>
        </authorList>
    </citation>
    <scope>NUCLEOTIDE SEQUENCE</scope>
    <source>
        <strain evidence="1">S3</strain>
    </source>
</reference>
<protein>
    <submittedName>
        <fullName evidence="1">Uncharacterized protein</fullName>
    </submittedName>
</protein>
<evidence type="ECO:0000313" key="1">
    <source>
        <dbReference type="EMBL" id="CAE0326709.1"/>
    </source>
</evidence>
<accession>A0A7S3ILC1</accession>
<sequence length="121" mass="13445">MAAKLLRQLEATAQPKADALLLSEYRVGWAGDDPLVYSSLLVFELGERDEEVLLCLWSDTDARIYNLGLEDPLELGIPSSAAEEDDDLSLDLLVVLDSVLDEIVEDELVDLPVGQQRSWED</sequence>